<evidence type="ECO:0000256" key="7">
    <source>
        <dbReference type="ARBA" id="ARBA00037474"/>
    </source>
</evidence>
<evidence type="ECO:0000259" key="9">
    <source>
        <dbReference type="Pfam" id="PF22725"/>
    </source>
</evidence>
<dbReference type="PANTHER" id="PTHR43818:SF8">
    <property type="entry name" value="GLUCOSE-FRUCTOSE OXIDOREDUCTASE DOMAIN-CONTAINING PROTEIN 2"/>
    <property type="match status" value="1"/>
</dbReference>
<evidence type="ECO:0000256" key="5">
    <source>
        <dbReference type="ARBA" id="ARBA00022729"/>
    </source>
</evidence>
<dbReference type="GO" id="GO:0031012">
    <property type="term" value="C:extracellular matrix"/>
    <property type="evidence" value="ECO:0007669"/>
    <property type="project" value="TreeGrafter"/>
</dbReference>
<keyword evidence="6" id="KW-0560">Oxidoreductase</keyword>
<keyword evidence="11" id="KW-1185">Reference proteome</keyword>
<evidence type="ECO:0000256" key="1">
    <source>
        <dbReference type="ARBA" id="ARBA00004498"/>
    </source>
</evidence>
<comment type="function">
    <text evidence="7">Promotes matrix assembly.</text>
</comment>
<dbReference type="InterPro" id="IPR055170">
    <property type="entry name" value="GFO_IDH_MocA-like_dom"/>
</dbReference>
<reference evidence="10" key="2">
    <citation type="submission" date="2025-08" db="UniProtKB">
        <authorList>
            <consortium name="Ensembl"/>
        </authorList>
    </citation>
    <scope>IDENTIFICATION</scope>
</reference>
<dbReference type="Proteomes" id="UP000472268">
    <property type="component" value="Chromosome 16"/>
</dbReference>
<keyword evidence="5" id="KW-0732">Signal</keyword>
<dbReference type="SUPFAM" id="SSF51735">
    <property type="entry name" value="NAD(P)-binding Rossmann-fold domains"/>
    <property type="match status" value="1"/>
</dbReference>
<comment type="subcellular location">
    <subcellularLocation>
        <location evidence="1">Secreted</location>
        <location evidence="1">Extracellular space</location>
        <location evidence="1">Extracellular matrix</location>
    </subcellularLocation>
</comment>
<evidence type="ECO:0000256" key="4">
    <source>
        <dbReference type="ARBA" id="ARBA00022530"/>
    </source>
</evidence>
<comment type="similarity">
    <text evidence="2">Belongs to the Gfo/Idh/MocA family.</text>
</comment>
<evidence type="ECO:0000256" key="3">
    <source>
        <dbReference type="ARBA" id="ARBA00022525"/>
    </source>
</evidence>
<evidence type="ECO:0000256" key="8">
    <source>
        <dbReference type="ARBA" id="ARBA00040293"/>
    </source>
</evidence>
<gene>
    <name evidence="10" type="primary">GFOD2</name>
</gene>
<organism evidence="10 11">
    <name type="scientific">Suricata suricatta</name>
    <name type="common">Meerkat</name>
    <dbReference type="NCBI Taxonomy" id="37032"/>
    <lineage>
        <taxon>Eukaryota</taxon>
        <taxon>Metazoa</taxon>
        <taxon>Chordata</taxon>
        <taxon>Craniata</taxon>
        <taxon>Vertebrata</taxon>
        <taxon>Euteleostomi</taxon>
        <taxon>Mammalia</taxon>
        <taxon>Eutheria</taxon>
        <taxon>Laurasiatheria</taxon>
        <taxon>Carnivora</taxon>
        <taxon>Feliformia</taxon>
        <taxon>Herpestidae</taxon>
        <taxon>Suricata</taxon>
    </lineage>
</organism>
<evidence type="ECO:0000313" key="10">
    <source>
        <dbReference type="Ensembl" id="ENSSSUP00005025119.1"/>
    </source>
</evidence>
<dbReference type="Gene3D" id="3.30.360.10">
    <property type="entry name" value="Dihydrodipicolinate Reductase, domain 2"/>
    <property type="match status" value="1"/>
</dbReference>
<feature type="domain" description="GFO/IDH/MocA-like oxidoreductase" evidence="9">
    <location>
        <begin position="113"/>
        <end position="243"/>
    </location>
</feature>
<dbReference type="Ensembl" id="ENSSSUT00005028737.1">
    <property type="protein sequence ID" value="ENSSSUP00005025119.1"/>
    <property type="gene ID" value="ENSSSUG00005016374.1"/>
</dbReference>
<evidence type="ECO:0000256" key="6">
    <source>
        <dbReference type="ARBA" id="ARBA00023002"/>
    </source>
</evidence>
<sequence>MRRLPAVPPILFQSSRFLRNLAARSRWLRFKFRGLRVPASLPLGGRVVVETCPDPWSPVQGGTSDASMPGIGKNVVCEKAATSVDAFRMVTASRYYPQLMSLVGNVLRFLPAFVRMKQLIAEHYVGAVMICDARIYSGSLLSPNYGWICDELMGGGGLHTMGTYIVDLLTHLTGRRAEKVHGLLKTFVRQNAAIRGIRHVTSDDFCFFQMLMGGGVCSTVTLNFNMPGAFVHEVMVVGSAGRLVARGADLYGQKNSATQEELLLRDSLAVGAGLPEQGPQDVPVLYLKGMVYMVQALRQSFQGQGDRRTWDHTPVSMAASFEDGLYMQSVVDAIKRSSRSGEWEAVEVLTEEPDANQNLCEALQRNNL</sequence>
<dbReference type="GO" id="GO:0016491">
    <property type="term" value="F:oxidoreductase activity"/>
    <property type="evidence" value="ECO:0007669"/>
    <property type="project" value="UniProtKB-KW"/>
</dbReference>
<evidence type="ECO:0000256" key="2">
    <source>
        <dbReference type="ARBA" id="ARBA00010928"/>
    </source>
</evidence>
<reference evidence="10" key="3">
    <citation type="submission" date="2025-09" db="UniProtKB">
        <authorList>
            <consortium name="Ensembl"/>
        </authorList>
    </citation>
    <scope>IDENTIFICATION</scope>
</reference>
<dbReference type="AlphaFoldDB" id="A0A673UKX5"/>
<dbReference type="GO" id="GO:0030198">
    <property type="term" value="P:extracellular matrix organization"/>
    <property type="evidence" value="ECO:0007669"/>
    <property type="project" value="TreeGrafter"/>
</dbReference>
<dbReference type="FunFam" id="3.30.360.10:FF:000025">
    <property type="entry name" value="Glucose-fructose oxidoreductase domain-containing protein 2"/>
    <property type="match status" value="1"/>
</dbReference>
<proteinExistence type="inferred from homology"/>
<accession>A0A673UKX5</accession>
<keyword evidence="3" id="KW-0964">Secreted</keyword>
<dbReference type="SUPFAM" id="SSF55347">
    <property type="entry name" value="Glyceraldehyde-3-phosphate dehydrogenase-like, C-terminal domain"/>
    <property type="match status" value="1"/>
</dbReference>
<keyword evidence="4" id="KW-0272">Extracellular matrix</keyword>
<evidence type="ECO:0000313" key="11">
    <source>
        <dbReference type="Proteomes" id="UP000472268"/>
    </source>
</evidence>
<reference evidence="10 11" key="1">
    <citation type="submission" date="2019-05" db="EMBL/GenBank/DDBJ databases">
        <title>A Chromosome-scale Meerkat (S. suricatta) Genome Assembly.</title>
        <authorList>
            <person name="Dudchenko O."/>
            <person name="Lieberman Aiden E."/>
            <person name="Tung J."/>
            <person name="Barreiro L.B."/>
            <person name="Clutton-Brock T.H."/>
        </authorList>
    </citation>
    <scope>NUCLEOTIDE SEQUENCE [LARGE SCALE GENOMIC DNA]</scope>
</reference>
<dbReference type="Pfam" id="PF22725">
    <property type="entry name" value="GFO_IDH_MocA_C3"/>
    <property type="match status" value="1"/>
</dbReference>
<protein>
    <recommendedName>
        <fullName evidence="8">Glucose-fructose oxidoreductase domain-containing protein 2</fullName>
    </recommendedName>
</protein>
<name>A0A673UKX5_SURSU</name>
<dbReference type="InterPro" id="IPR050463">
    <property type="entry name" value="Gfo/Idh/MocA_oxidrdct_glycsds"/>
</dbReference>
<dbReference type="PANTHER" id="PTHR43818">
    <property type="entry name" value="BCDNA.GH03377"/>
    <property type="match status" value="1"/>
</dbReference>
<dbReference type="InterPro" id="IPR036291">
    <property type="entry name" value="NAD(P)-bd_dom_sf"/>
</dbReference>